<feature type="transmembrane region" description="Helical" evidence="7">
    <location>
        <begin position="443"/>
        <end position="461"/>
    </location>
</feature>
<dbReference type="InterPro" id="IPR036259">
    <property type="entry name" value="MFS_trans_sf"/>
</dbReference>
<feature type="transmembrane region" description="Helical" evidence="7">
    <location>
        <begin position="279"/>
        <end position="301"/>
    </location>
</feature>
<feature type="transmembrane region" description="Helical" evidence="7">
    <location>
        <begin position="127"/>
        <end position="152"/>
    </location>
</feature>
<name>A0A7S4V4A7_9STRA</name>
<feature type="transmembrane region" description="Helical" evidence="7">
    <location>
        <begin position="254"/>
        <end position="273"/>
    </location>
</feature>
<comment type="subcellular location">
    <subcellularLocation>
        <location evidence="1">Membrane</location>
        <topology evidence="1">Multi-pass membrane protein</topology>
    </subcellularLocation>
</comment>
<proteinExistence type="predicted"/>
<feature type="transmembrane region" description="Helical" evidence="7">
    <location>
        <begin position="222"/>
        <end position="242"/>
    </location>
</feature>
<dbReference type="GO" id="GO:0022857">
    <property type="term" value="F:transmembrane transporter activity"/>
    <property type="evidence" value="ECO:0007669"/>
    <property type="project" value="InterPro"/>
</dbReference>
<evidence type="ECO:0000256" key="5">
    <source>
        <dbReference type="ARBA" id="ARBA00023136"/>
    </source>
</evidence>
<evidence type="ECO:0000256" key="7">
    <source>
        <dbReference type="SAM" id="Phobius"/>
    </source>
</evidence>
<evidence type="ECO:0000256" key="3">
    <source>
        <dbReference type="ARBA" id="ARBA00022692"/>
    </source>
</evidence>
<evidence type="ECO:0000256" key="4">
    <source>
        <dbReference type="ARBA" id="ARBA00022989"/>
    </source>
</evidence>
<dbReference type="PANTHER" id="PTHR23511">
    <property type="entry name" value="SYNAPTIC VESICLE GLYCOPROTEIN 2"/>
    <property type="match status" value="1"/>
</dbReference>
<dbReference type="AlphaFoldDB" id="A0A7S4V4A7"/>
<evidence type="ECO:0000313" key="9">
    <source>
        <dbReference type="EMBL" id="CAE4588821.1"/>
    </source>
</evidence>
<evidence type="ECO:0000256" key="6">
    <source>
        <dbReference type="SAM" id="MobiDB-lite"/>
    </source>
</evidence>
<accession>A0A7S4V4A7</accession>
<sequence>MKGNGSDNNTIDTVTTISYSAIPSNDVTGGSSTISLTDSNANRQKSGEELPLSSSKNGFTTSSEFTTSSSSRFPRIELAENERVNEEKRQQQSIQRDEQRGNYLEEEIISVDDVIETIGVGHFQLRILIASGLSFSADSMEILLLSFLSMILQDQWDLSPNQTASITACVFAGAFVGTLILGPLGDRIGRRPVFLLGGIIISFFGLTTALSRTFEMLLLNRFWVGFGVGGLTVPFDILAEFLPTSARGKNLSCIEFFWTAGSMSVPLVAYITVGSGRSWQLFVMVCAVPCLASVIYGSIYVPESPRWLISCGRSKEALEILKQAATVNGKDIDVLFPKGVVLKDEREESSNFGDLFKPKWRKLTVNLWGVFAGYAIGYYGTIIAVARVFERVEDDMDSSETTSNDSGVDFDYSAIFISSCSEIIGTIIVLLFVDRVGRVPLQVYSYISSGICFFVLCFFATSDKRGLLMFFAFMLRVFEMAGNCATWLSITEVLSTEIRSTGHSAANAVARLGAFSSPFLVEGNISLRKVGTIMLAIHVLTAYCASHIPETKDVSLGEKKQNKVEV</sequence>
<dbReference type="PANTHER" id="PTHR23511:SF34">
    <property type="entry name" value="SYNAPTIC VESICLE GLYCOPROTEIN 2"/>
    <property type="match status" value="1"/>
</dbReference>
<dbReference type="Gene3D" id="1.20.1250.20">
    <property type="entry name" value="MFS general substrate transporter like domains"/>
    <property type="match status" value="1"/>
</dbReference>
<keyword evidence="3 7" id="KW-0812">Transmembrane</keyword>
<evidence type="ECO:0000256" key="2">
    <source>
        <dbReference type="ARBA" id="ARBA00022448"/>
    </source>
</evidence>
<dbReference type="GO" id="GO:0016020">
    <property type="term" value="C:membrane"/>
    <property type="evidence" value="ECO:0007669"/>
    <property type="project" value="UniProtKB-SubCell"/>
</dbReference>
<feature type="compositionally biased region" description="Polar residues" evidence="6">
    <location>
        <begin position="19"/>
        <end position="44"/>
    </location>
</feature>
<organism evidence="9">
    <name type="scientific">Ditylum brightwellii</name>
    <dbReference type="NCBI Taxonomy" id="49249"/>
    <lineage>
        <taxon>Eukaryota</taxon>
        <taxon>Sar</taxon>
        <taxon>Stramenopiles</taxon>
        <taxon>Ochrophyta</taxon>
        <taxon>Bacillariophyta</taxon>
        <taxon>Mediophyceae</taxon>
        <taxon>Lithodesmiophycidae</taxon>
        <taxon>Lithodesmiales</taxon>
        <taxon>Lithodesmiaceae</taxon>
        <taxon>Ditylum</taxon>
    </lineage>
</organism>
<evidence type="ECO:0000259" key="8">
    <source>
        <dbReference type="PROSITE" id="PS50850"/>
    </source>
</evidence>
<dbReference type="CDD" id="cd17316">
    <property type="entry name" value="MFS_SV2_like"/>
    <property type="match status" value="1"/>
</dbReference>
<keyword evidence="5 7" id="KW-0472">Membrane</keyword>
<protein>
    <recommendedName>
        <fullName evidence="8">Major facilitator superfamily (MFS) profile domain-containing protein</fullName>
    </recommendedName>
</protein>
<keyword evidence="4 7" id="KW-1133">Transmembrane helix</keyword>
<evidence type="ECO:0000256" key="1">
    <source>
        <dbReference type="ARBA" id="ARBA00004141"/>
    </source>
</evidence>
<dbReference type="EMBL" id="HBNS01006579">
    <property type="protein sequence ID" value="CAE4588821.1"/>
    <property type="molecule type" value="Transcribed_RNA"/>
</dbReference>
<feature type="compositionally biased region" description="Low complexity" evidence="6">
    <location>
        <begin position="59"/>
        <end position="71"/>
    </location>
</feature>
<gene>
    <name evidence="9" type="ORF">DBRI00130_LOCUS5327</name>
</gene>
<dbReference type="Pfam" id="PF00083">
    <property type="entry name" value="Sugar_tr"/>
    <property type="match status" value="1"/>
</dbReference>
<dbReference type="InterPro" id="IPR005828">
    <property type="entry name" value="MFS_sugar_transport-like"/>
</dbReference>
<feature type="domain" description="Major facilitator superfamily (MFS) profile" evidence="8">
    <location>
        <begin position="127"/>
        <end position="566"/>
    </location>
</feature>
<feature type="transmembrane region" description="Helical" evidence="7">
    <location>
        <begin position="193"/>
        <end position="210"/>
    </location>
</feature>
<dbReference type="SUPFAM" id="SSF103473">
    <property type="entry name" value="MFS general substrate transporter"/>
    <property type="match status" value="1"/>
</dbReference>
<dbReference type="InterPro" id="IPR020846">
    <property type="entry name" value="MFS_dom"/>
</dbReference>
<keyword evidence="2" id="KW-0813">Transport</keyword>
<feature type="transmembrane region" description="Helical" evidence="7">
    <location>
        <begin position="365"/>
        <end position="389"/>
    </location>
</feature>
<reference evidence="9" key="1">
    <citation type="submission" date="2021-01" db="EMBL/GenBank/DDBJ databases">
        <authorList>
            <person name="Corre E."/>
            <person name="Pelletier E."/>
            <person name="Niang G."/>
            <person name="Scheremetjew M."/>
            <person name="Finn R."/>
            <person name="Kale V."/>
            <person name="Holt S."/>
            <person name="Cochrane G."/>
            <person name="Meng A."/>
            <person name="Brown T."/>
            <person name="Cohen L."/>
        </authorList>
    </citation>
    <scope>NUCLEOTIDE SEQUENCE</scope>
    <source>
        <strain evidence="9">GSO104</strain>
    </source>
</reference>
<dbReference type="PROSITE" id="PS50850">
    <property type="entry name" value="MFS"/>
    <property type="match status" value="1"/>
</dbReference>
<feature type="compositionally biased region" description="Basic and acidic residues" evidence="6">
    <location>
        <begin position="74"/>
        <end position="99"/>
    </location>
</feature>
<feature type="transmembrane region" description="Helical" evidence="7">
    <location>
        <begin position="164"/>
        <end position="181"/>
    </location>
</feature>
<feature type="transmembrane region" description="Helical" evidence="7">
    <location>
        <begin position="412"/>
        <end position="431"/>
    </location>
</feature>
<feature type="region of interest" description="Disordered" evidence="6">
    <location>
        <begin position="19"/>
        <end position="99"/>
    </location>
</feature>